<evidence type="ECO:0000313" key="2">
    <source>
        <dbReference type="Proteomes" id="UP000000753"/>
    </source>
</evidence>
<sequence>MAIWGLITFPDKLSKNIIKVLLLMHLIESTECCDYTT</sequence>
<accession>B8CJW1</accession>
<evidence type="ECO:0000313" key="1">
    <source>
        <dbReference type="EMBL" id="ACJ27664.1"/>
    </source>
</evidence>
<keyword evidence="2" id="KW-1185">Reference proteome</keyword>
<dbReference type="AlphaFoldDB" id="B8CJW1"/>
<organism evidence="1 2">
    <name type="scientific">Shewanella piezotolerans (strain WP3 / JCM 13877)</name>
    <dbReference type="NCBI Taxonomy" id="225849"/>
    <lineage>
        <taxon>Bacteria</taxon>
        <taxon>Pseudomonadati</taxon>
        <taxon>Pseudomonadota</taxon>
        <taxon>Gammaproteobacteria</taxon>
        <taxon>Alteromonadales</taxon>
        <taxon>Shewanellaceae</taxon>
        <taxon>Shewanella</taxon>
    </lineage>
</organism>
<dbReference type="HOGENOM" id="CLU_3348565_0_0_6"/>
<dbReference type="Proteomes" id="UP000000753">
    <property type="component" value="Chromosome"/>
</dbReference>
<proteinExistence type="predicted"/>
<dbReference type="KEGG" id="swp:swp_0855"/>
<reference evidence="1 2" key="1">
    <citation type="journal article" date="2008" name="PLoS ONE">
        <title>Environmental adaptation: genomic analysis of the piezotolerant and psychrotolerant deep-sea iron reducing bacterium Shewanella piezotolerans WP3.</title>
        <authorList>
            <person name="Wang F."/>
            <person name="Wang J."/>
            <person name="Jian H."/>
            <person name="Zhang B."/>
            <person name="Li S."/>
            <person name="Wang F."/>
            <person name="Zeng X."/>
            <person name="Gao L."/>
            <person name="Bartlett D.H."/>
            <person name="Yu J."/>
            <person name="Hu S."/>
            <person name="Xiao X."/>
        </authorList>
    </citation>
    <scope>NUCLEOTIDE SEQUENCE [LARGE SCALE GENOMIC DNA]</scope>
    <source>
        <strain evidence="2">WP3 / JCM 13877</strain>
    </source>
</reference>
<gene>
    <name evidence="1" type="ordered locus">swp_0855</name>
</gene>
<name>B8CJW1_SHEPW</name>
<dbReference type="EMBL" id="CP000472">
    <property type="protein sequence ID" value="ACJ27664.1"/>
    <property type="molecule type" value="Genomic_DNA"/>
</dbReference>
<protein>
    <submittedName>
        <fullName evidence="1">Uncharacterized protein</fullName>
    </submittedName>
</protein>